<accession>A0A2Z2NXM0</accession>
<dbReference type="RefSeq" id="WP_088917803.1">
    <property type="nucleotide sequence ID" value="NZ_CP018632.1"/>
</dbReference>
<keyword evidence="9" id="KW-1185">Reference proteome</keyword>
<keyword evidence="2 5" id="KW-0963">Cytoplasm</keyword>
<feature type="region of interest" description="Disordered" evidence="6">
    <location>
        <begin position="1"/>
        <end position="24"/>
    </location>
</feature>
<evidence type="ECO:0000256" key="1">
    <source>
        <dbReference type="ARBA" id="ARBA00004496"/>
    </source>
</evidence>
<dbReference type="SUPFAM" id="SSF69737">
    <property type="entry name" value="Urease metallochaperone UreE, C-terminal domain"/>
    <property type="match status" value="1"/>
</dbReference>
<dbReference type="SMART" id="SM00988">
    <property type="entry name" value="UreE_N"/>
    <property type="match status" value="1"/>
</dbReference>
<keyword evidence="3 5" id="KW-0533">Nickel</keyword>
<evidence type="ECO:0000256" key="3">
    <source>
        <dbReference type="ARBA" id="ARBA00022596"/>
    </source>
</evidence>
<evidence type="ECO:0000256" key="5">
    <source>
        <dbReference type="HAMAP-Rule" id="MF_00822"/>
    </source>
</evidence>
<evidence type="ECO:0000256" key="6">
    <source>
        <dbReference type="SAM" id="MobiDB-lite"/>
    </source>
</evidence>
<protein>
    <recommendedName>
        <fullName evidence="5">Urease accessory protein UreE</fullName>
    </recommendedName>
</protein>
<organism evidence="8 9">
    <name type="scientific">Granulosicoccus antarcticus IMCC3135</name>
    <dbReference type="NCBI Taxonomy" id="1192854"/>
    <lineage>
        <taxon>Bacteria</taxon>
        <taxon>Pseudomonadati</taxon>
        <taxon>Pseudomonadota</taxon>
        <taxon>Gammaproteobacteria</taxon>
        <taxon>Chromatiales</taxon>
        <taxon>Granulosicoccaceae</taxon>
        <taxon>Granulosicoccus</taxon>
    </lineage>
</organism>
<evidence type="ECO:0000313" key="9">
    <source>
        <dbReference type="Proteomes" id="UP000250079"/>
    </source>
</evidence>
<evidence type="ECO:0000259" key="7">
    <source>
        <dbReference type="SMART" id="SM00988"/>
    </source>
</evidence>
<dbReference type="GO" id="GO:0065003">
    <property type="term" value="P:protein-containing complex assembly"/>
    <property type="evidence" value="ECO:0007669"/>
    <property type="project" value="InterPro"/>
</dbReference>
<dbReference type="InterPro" id="IPR036118">
    <property type="entry name" value="UreE_N_sf"/>
</dbReference>
<dbReference type="GO" id="GO:0016151">
    <property type="term" value="F:nickel cation binding"/>
    <property type="evidence" value="ECO:0007669"/>
    <property type="project" value="UniProtKB-UniRule"/>
</dbReference>
<dbReference type="AlphaFoldDB" id="A0A2Z2NXM0"/>
<sequence>MNTPHCHTVERGSSQNADSAAALEPTDTITLDETDRHRRRLAMVSDNGIEFLLELATPTLLREDDVLRLSDGRAIRVIAKPEPLYIVSGTDHVHLLNLAWHVGNRHLATQIHHDHFLIRKDPVIRNMLEELGASVKDIESGFNPIGGAYDQEHKAAHTHHDHSH</sequence>
<dbReference type="EMBL" id="CP018632">
    <property type="protein sequence ID" value="ASJ72497.1"/>
    <property type="molecule type" value="Genomic_DNA"/>
</dbReference>
<comment type="subcellular location">
    <subcellularLocation>
        <location evidence="1 5">Cytoplasm</location>
    </subcellularLocation>
</comment>
<dbReference type="Gene3D" id="2.60.260.20">
    <property type="entry name" value="Urease metallochaperone UreE, N-terminal domain"/>
    <property type="match status" value="1"/>
</dbReference>
<keyword evidence="4 5" id="KW-0143">Chaperone</keyword>
<dbReference type="SUPFAM" id="SSF69287">
    <property type="entry name" value="Urease metallochaperone UreE, N-terminal domain"/>
    <property type="match status" value="1"/>
</dbReference>
<evidence type="ECO:0000256" key="4">
    <source>
        <dbReference type="ARBA" id="ARBA00023186"/>
    </source>
</evidence>
<name>A0A2Z2NXM0_9GAMM</name>
<proteinExistence type="inferred from homology"/>
<reference evidence="8 9" key="1">
    <citation type="submission" date="2016-12" db="EMBL/GenBank/DDBJ databases">
        <authorList>
            <person name="Song W.-J."/>
            <person name="Kurnit D.M."/>
        </authorList>
    </citation>
    <scope>NUCLEOTIDE SEQUENCE [LARGE SCALE GENOMIC DNA]</scope>
    <source>
        <strain evidence="8 9">IMCC3135</strain>
    </source>
</reference>
<dbReference type="InterPro" id="IPR007864">
    <property type="entry name" value="UreE_C_dom"/>
</dbReference>
<comment type="function">
    <text evidence="5">Involved in urease metallocenter assembly. Binds nickel. Probably functions as a nickel donor during metallocenter assembly.</text>
</comment>
<dbReference type="PIRSF" id="PIRSF036402">
    <property type="entry name" value="Ureas_acces_UreE"/>
    <property type="match status" value="1"/>
</dbReference>
<evidence type="ECO:0000256" key="2">
    <source>
        <dbReference type="ARBA" id="ARBA00022490"/>
    </source>
</evidence>
<dbReference type="HAMAP" id="MF_00822">
    <property type="entry name" value="UreE"/>
    <property type="match status" value="1"/>
</dbReference>
<dbReference type="GO" id="GO:0005737">
    <property type="term" value="C:cytoplasm"/>
    <property type="evidence" value="ECO:0007669"/>
    <property type="project" value="UniProtKB-SubCell"/>
</dbReference>
<dbReference type="CDD" id="cd00571">
    <property type="entry name" value="UreE"/>
    <property type="match status" value="1"/>
</dbReference>
<dbReference type="Pfam" id="PF05194">
    <property type="entry name" value="UreE_C"/>
    <property type="match status" value="1"/>
</dbReference>
<comment type="similarity">
    <text evidence="5">Belongs to the UreE family.</text>
</comment>
<dbReference type="Pfam" id="PF02814">
    <property type="entry name" value="UreE_N"/>
    <property type="match status" value="1"/>
</dbReference>
<dbReference type="OrthoDB" id="5421304at2"/>
<dbReference type="Gene3D" id="3.30.70.790">
    <property type="entry name" value="UreE, C-terminal domain"/>
    <property type="match status" value="1"/>
</dbReference>
<feature type="compositionally biased region" description="Polar residues" evidence="6">
    <location>
        <begin position="1"/>
        <end position="18"/>
    </location>
</feature>
<gene>
    <name evidence="8" type="primary">ureE1</name>
    <name evidence="5" type="synonym">ureE</name>
    <name evidence="8" type="ORF">IMCC3135_12045</name>
</gene>
<evidence type="ECO:0000313" key="8">
    <source>
        <dbReference type="EMBL" id="ASJ72497.1"/>
    </source>
</evidence>
<dbReference type="InterPro" id="IPR012406">
    <property type="entry name" value="UreE"/>
</dbReference>
<dbReference type="KEGG" id="gai:IMCC3135_12045"/>
<dbReference type="GO" id="GO:0051082">
    <property type="term" value="F:unfolded protein binding"/>
    <property type="evidence" value="ECO:0007669"/>
    <property type="project" value="UniProtKB-UniRule"/>
</dbReference>
<feature type="domain" description="UreE urease accessory N-terminal" evidence="7">
    <location>
        <begin position="10"/>
        <end position="75"/>
    </location>
</feature>
<dbReference type="GO" id="GO:0019627">
    <property type="term" value="P:urea metabolic process"/>
    <property type="evidence" value="ECO:0007669"/>
    <property type="project" value="InterPro"/>
</dbReference>
<dbReference type="InterPro" id="IPR004029">
    <property type="entry name" value="UreE_N"/>
</dbReference>
<dbReference type="GO" id="GO:0006457">
    <property type="term" value="P:protein folding"/>
    <property type="evidence" value="ECO:0007669"/>
    <property type="project" value="InterPro"/>
</dbReference>
<dbReference type="Proteomes" id="UP000250079">
    <property type="component" value="Chromosome"/>
</dbReference>